<evidence type="ECO:0000259" key="6">
    <source>
        <dbReference type="PROSITE" id="PS50109"/>
    </source>
</evidence>
<evidence type="ECO:0000256" key="1">
    <source>
        <dbReference type="ARBA" id="ARBA00000085"/>
    </source>
</evidence>
<sequence length="342" mass="36449">MLEPAVLAGLAAVSRVSRALVAPDELPVLASTALEEMREALHLDRAVLYLPDADGQPVLRRFVGDAAAQALSFDEEAWQLATNAPIVLRESAGWLVDNPFDPPATDWLILPLIEGVVIASAPARIALDALSGTVLSLLCSQLSAGITTARLRRELQAAAIERERRQLTAEVHDGLAQYLAVARRELALAEPDRARLTEAVESAHRLVRERLRTLSHETPASLRAALEAAARRARTPVRVSGHGDAGPEAVTLAARVVSEALANADAHAHATSAQVTYAADDERLELTVRDDGRGFDPAHAAGIEDGHLGLTVMRERARGQGGDCTVTSTPGTGTEVHLWIPL</sequence>
<evidence type="ECO:0000256" key="4">
    <source>
        <dbReference type="ARBA" id="ARBA00022777"/>
    </source>
</evidence>
<dbReference type="Gene3D" id="3.30.450.40">
    <property type="match status" value="1"/>
</dbReference>
<dbReference type="SUPFAM" id="SSF55781">
    <property type="entry name" value="GAF domain-like"/>
    <property type="match status" value="1"/>
</dbReference>
<dbReference type="SMART" id="SM00387">
    <property type="entry name" value="HATPase_c"/>
    <property type="match status" value="1"/>
</dbReference>
<dbReference type="PANTHER" id="PTHR24421">
    <property type="entry name" value="NITRATE/NITRITE SENSOR PROTEIN NARX-RELATED"/>
    <property type="match status" value="1"/>
</dbReference>
<dbReference type="CDD" id="cd16917">
    <property type="entry name" value="HATPase_UhpB-NarQ-NarX-like"/>
    <property type="match status" value="1"/>
</dbReference>
<dbReference type="PANTHER" id="PTHR24421:SF10">
    <property type="entry name" value="NITRATE_NITRITE SENSOR PROTEIN NARQ"/>
    <property type="match status" value="1"/>
</dbReference>
<dbReference type="PROSITE" id="PS50109">
    <property type="entry name" value="HIS_KIN"/>
    <property type="match status" value="1"/>
</dbReference>
<evidence type="ECO:0000256" key="3">
    <source>
        <dbReference type="ARBA" id="ARBA00022679"/>
    </source>
</evidence>
<accession>A0ABT4RU08</accession>
<protein>
    <recommendedName>
        <fullName evidence="2">histidine kinase</fullName>
        <ecNumber evidence="2">2.7.13.3</ecNumber>
    </recommendedName>
</protein>
<dbReference type="InterPro" id="IPR050482">
    <property type="entry name" value="Sensor_HK_TwoCompSys"/>
</dbReference>
<dbReference type="SUPFAM" id="SSF55874">
    <property type="entry name" value="ATPase domain of HSP90 chaperone/DNA topoisomerase II/histidine kinase"/>
    <property type="match status" value="1"/>
</dbReference>
<keyword evidence="7" id="KW-0067">ATP-binding</keyword>
<dbReference type="Gene3D" id="3.30.565.10">
    <property type="entry name" value="Histidine kinase-like ATPase, C-terminal domain"/>
    <property type="match status" value="1"/>
</dbReference>
<gene>
    <name evidence="7" type="ORF">OJ962_31555</name>
</gene>
<evidence type="ECO:0000313" key="8">
    <source>
        <dbReference type="Proteomes" id="UP001147700"/>
    </source>
</evidence>
<dbReference type="InterPro" id="IPR029016">
    <property type="entry name" value="GAF-like_dom_sf"/>
</dbReference>
<dbReference type="EMBL" id="JAPCID010000073">
    <property type="protein sequence ID" value="MDA0142064.1"/>
    <property type="molecule type" value="Genomic_DNA"/>
</dbReference>
<feature type="domain" description="Histidine kinase" evidence="6">
    <location>
        <begin position="255"/>
        <end position="342"/>
    </location>
</feature>
<dbReference type="PRINTS" id="PR00344">
    <property type="entry name" value="BCTRLSENSOR"/>
</dbReference>
<name>A0ABT4RU08_9ACTN</name>
<dbReference type="InterPro" id="IPR005467">
    <property type="entry name" value="His_kinase_dom"/>
</dbReference>
<reference evidence="7" key="1">
    <citation type="submission" date="2022-10" db="EMBL/GenBank/DDBJ databases">
        <title>The WGS of Solirubrobacter sp. CPCC 204708.</title>
        <authorList>
            <person name="Jiang Z."/>
        </authorList>
    </citation>
    <scope>NUCLEOTIDE SEQUENCE</scope>
    <source>
        <strain evidence="7">CPCC 204708</strain>
    </source>
</reference>
<evidence type="ECO:0000256" key="5">
    <source>
        <dbReference type="ARBA" id="ARBA00023012"/>
    </source>
</evidence>
<keyword evidence="5" id="KW-0902">Two-component regulatory system</keyword>
<comment type="catalytic activity">
    <reaction evidence="1">
        <text>ATP + protein L-histidine = ADP + protein N-phospho-L-histidine.</text>
        <dbReference type="EC" id="2.7.13.3"/>
    </reaction>
</comment>
<organism evidence="7 8">
    <name type="scientific">Solirubrobacter deserti</name>
    <dbReference type="NCBI Taxonomy" id="2282478"/>
    <lineage>
        <taxon>Bacteria</taxon>
        <taxon>Bacillati</taxon>
        <taxon>Actinomycetota</taxon>
        <taxon>Thermoleophilia</taxon>
        <taxon>Solirubrobacterales</taxon>
        <taxon>Solirubrobacteraceae</taxon>
        <taxon>Solirubrobacter</taxon>
    </lineage>
</organism>
<keyword evidence="7" id="KW-0547">Nucleotide-binding</keyword>
<dbReference type="Proteomes" id="UP001147700">
    <property type="component" value="Unassembled WGS sequence"/>
</dbReference>
<evidence type="ECO:0000256" key="2">
    <source>
        <dbReference type="ARBA" id="ARBA00012438"/>
    </source>
</evidence>
<dbReference type="InterPro" id="IPR003594">
    <property type="entry name" value="HATPase_dom"/>
</dbReference>
<keyword evidence="3" id="KW-0808">Transferase</keyword>
<comment type="caution">
    <text evidence="7">The sequence shown here is derived from an EMBL/GenBank/DDBJ whole genome shotgun (WGS) entry which is preliminary data.</text>
</comment>
<dbReference type="GO" id="GO:0005524">
    <property type="term" value="F:ATP binding"/>
    <property type="evidence" value="ECO:0007669"/>
    <property type="project" value="UniProtKB-KW"/>
</dbReference>
<evidence type="ECO:0000313" key="7">
    <source>
        <dbReference type="EMBL" id="MDA0142064.1"/>
    </source>
</evidence>
<dbReference type="InterPro" id="IPR004358">
    <property type="entry name" value="Sig_transdc_His_kin-like_C"/>
</dbReference>
<proteinExistence type="predicted"/>
<keyword evidence="8" id="KW-1185">Reference proteome</keyword>
<dbReference type="EC" id="2.7.13.3" evidence="2"/>
<dbReference type="Pfam" id="PF02518">
    <property type="entry name" value="HATPase_c"/>
    <property type="match status" value="1"/>
</dbReference>
<dbReference type="InterPro" id="IPR036890">
    <property type="entry name" value="HATPase_C_sf"/>
</dbReference>
<keyword evidence="4" id="KW-0418">Kinase</keyword>